<dbReference type="Pfam" id="PF06487">
    <property type="entry name" value="SAP18"/>
    <property type="match status" value="1"/>
</dbReference>
<evidence type="ECO:0008006" key="4">
    <source>
        <dbReference type="Google" id="ProtNLM"/>
    </source>
</evidence>
<organism evidence="2 3">
    <name type="scientific">Achlya hypogyna</name>
    <name type="common">Oomycete</name>
    <name type="synonym">Protoachlya hypogyna</name>
    <dbReference type="NCBI Taxonomy" id="1202772"/>
    <lineage>
        <taxon>Eukaryota</taxon>
        <taxon>Sar</taxon>
        <taxon>Stramenopiles</taxon>
        <taxon>Oomycota</taxon>
        <taxon>Saprolegniomycetes</taxon>
        <taxon>Saprolegniales</taxon>
        <taxon>Achlyaceae</taxon>
        <taxon>Achlya</taxon>
    </lineage>
</organism>
<evidence type="ECO:0000256" key="1">
    <source>
        <dbReference type="ARBA" id="ARBA00009143"/>
    </source>
</evidence>
<gene>
    <name evidence="2" type="ORF">ACHHYP_11165</name>
</gene>
<sequence>MVRVVDRVGAREDTGGKRAAVVIEREKTCPTLIRVFINSTHNRPEAYNSLHETPLPNELHIYTWMDATLREIAGLIRDVSEDARKHSRLAISIVVPDHRGRYTLRKAGAVGGRKLSADEDKTLASFGFQNGDFLDVAMIK</sequence>
<keyword evidence="3" id="KW-1185">Reference proteome</keyword>
<dbReference type="Proteomes" id="UP000243579">
    <property type="component" value="Unassembled WGS sequence"/>
</dbReference>
<dbReference type="Gene3D" id="3.10.20.550">
    <property type="entry name" value="ASAP complex, SAP18 subunit"/>
    <property type="match status" value="1"/>
</dbReference>
<proteinExistence type="inferred from homology"/>
<name>A0A1V9YJU4_ACHHY</name>
<dbReference type="OrthoDB" id="440566at2759"/>
<evidence type="ECO:0000313" key="2">
    <source>
        <dbReference type="EMBL" id="OQR85946.1"/>
    </source>
</evidence>
<dbReference type="STRING" id="1202772.A0A1V9YJU4"/>
<dbReference type="PANTHER" id="PTHR13082">
    <property type="entry name" value="SAP18"/>
    <property type="match status" value="1"/>
</dbReference>
<dbReference type="EMBL" id="JNBR01001551">
    <property type="protein sequence ID" value="OQR85946.1"/>
    <property type="molecule type" value="Genomic_DNA"/>
</dbReference>
<protein>
    <recommendedName>
        <fullName evidence="4">Histone deacetylase complex subunit SAP18</fullName>
    </recommendedName>
</protein>
<comment type="caution">
    <text evidence="2">The sequence shown here is derived from an EMBL/GenBank/DDBJ whole genome shotgun (WGS) entry which is preliminary data.</text>
</comment>
<comment type="similarity">
    <text evidence="1">Belongs to the SAP18 family.</text>
</comment>
<dbReference type="GO" id="GO:0005634">
    <property type="term" value="C:nucleus"/>
    <property type="evidence" value="ECO:0007669"/>
    <property type="project" value="TreeGrafter"/>
</dbReference>
<reference evidence="2 3" key="1">
    <citation type="journal article" date="2014" name="Genome Biol. Evol.">
        <title>The secreted proteins of Achlya hypogyna and Thraustotheca clavata identify the ancestral oomycete secretome and reveal gene acquisitions by horizontal gene transfer.</title>
        <authorList>
            <person name="Misner I."/>
            <person name="Blouin N."/>
            <person name="Leonard G."/>
            <person name="Richards T.A."/>
            <person name="Lane C.E."/>
        </authorList>
    </citation>
    <scope>NUCLEOTIDE SEQUENCE [LARGE SCALE GENOMIC DNA]</scope>
    <source>
        <strain evidence="2 3">ATCC 48635</strain>
    </source>
</reference>
<dbReference type="InterPro" id="IPR010516">
    <property type="entry name" value="SAP18"/>
</dbReference>
<evidence type="ECO:0000313" key="3">
    <source>
        <dbReference type="Proteomes" id="UP000243579"/>
    </source>
</evidence>
<dbReference type="InterPro" id="IPR042534">
    <property type="entry name" value="SAP18_sf"/>
</dbReference>
<dbReference type="PANTHER" id="PTHR13082:SF0">
    <property type="entry name" value="HISTONE DEACETYLASE COMPLEX SUBUNIT SAP18"/>
    <property type="match status" value="1"/>
</dbReference>
<accession>A0A1V9YJU4</accession>
<dbReference type="GO" id="GO:0003714">
    <property type="term" value="F:transcription corepressor activity"/>
    <property type="evidence" value="ECO:0007669"/>
    <property type="project" value="TreeGrafter"/>
</dbReference>
<dbReference type="AlphaFoldDB" id="A0A1V9YJU4"/>